<dbReference type="EMBL" id="JAWDGP010003066">
    <property type="protein sequence ID" value="KAK3777636.1"/>
    <property type="molecule type" value="Genomic_DNA"/>
</dbReference>
<evidence type="ECO:0000256" key="2">
    <source>
        <dbReference type="SAM" id="Phobius"/>
    </source>
</evidence>
<keyword evidence="4" id="KW-1185">Reference proteome</keyword>
<evidence type="ECO:0000313" key="3">
    <source>
        <dbReference type="EMBL" id="KAK3777636.1"/>
    </source>
</evidence>
<dbReference type="Proteomes" id="UP001283361">
    <property type="component" value="Unassembled WGS sequence"/>
</dbReference>
<keyword evidence="2" id="KW-1133">Transmembrane helix</keyword>
<feature type="transmembrane region" description="Helical" evidence="2">
    <location>
        <begin position="48"/>
        <end position="70"/>
    </location>
</feature>
<keyword evidence="2" id="KW-0472">Membrane</keyword>
<evidence type="ECO:0000256" key="1">
    <source>
        <dbReference type="SAM" id="MobiDB-lite"/>
    </source>
</evidence>
<proteinExistence type="predicted"/>
<name>A0AAE0ZZ45_9GAST</name>
<protein>
    <submittedName>
        <fullName evidence="3">Uncharacterized protein</fullName>
    </submittedName>
</protein>
<organism evidence="3 4">
    <name type="scientific">Elysia crispata</name>
    <name type="common">lettuce slug</name>
    <dbReference type="NCBI Taxonomy" id="231223"/>
    <lineage>
        <taxon>Eukaryota</taxon>
        <taxon>Metazoa</taxon>
        <taxon>Spiralia</taxon>
        <taxon>Lophotrochozoa</taxon>
        <taxon>Mollusca</taxon>
        <taxon>Gastropoda</taxon>
        <taxon>Heterobranchia</taxon>
        <taxon>Euthyneura</taxon>
        <taxon>Panpulmonata</taxon>
        <taxon>Sacoglossa</taxon>
        <taxon>Placobranchoidea</taxon>
        <taxon>Plakobranchidae</taxon>
        <taxon>Elysia</taxon>
    </lineage>
</organism>
<accession>A0AAE0ZZ45</accession>
<feature type="compositionally biased region" description="Polar residues" evidence="1">
    <location>
        <begin position="215"/>
        <end position="239"/>
    </location>
</feature>
<keyword evidence="2" id="KW-0812">Transmembrane</keyword>
<gene>
    <name evidence="3" type="ORF">RRG08_021750</name>
</gene>
<evidence type="ECO:0000313" key="4">
    <source>
        <dbReference type="Proteomes" id="UP001283361"/>
    </source>
</evidence>
<dbReference type="AlphaFoldDB" id="A0AAE0ZZ45"/>
<feature type="region of interest" description="Disordered" evidence="1">
    <location>
        <begin position="203"/>
        <end position="239"/>
    </location>
</feature>
<comment type="caution">
    <text evidence="3">The sequence shown here is derived from an EMBL/GenBank/DDBJ whole genome shotgun (WGS) entry which is preliminary data.</text>
</comment>
<sequence>MPPILSVNLEMPDGTLNNSMEYILQISIPSEENSTKSEYRLSSDYVGAMWFTVAVVLVYGVGTIGLLGITARRNRAMELMDREVNAYLKSKFSGDGWAASGRKQIRVKKPVYELIRTSDSNGHKEIWALKTTEDLNMYQPASFYRKPKPKLIRAKTWVGNLSKTESEMKNTEIAVNPTFGPLPAIVENELQEDSENCLDDADLQKAQQPGIIAPPQTSASGPMISTNTSSKHSNTIPSP</sequence>
<reference evidence="3" key="1">
    <citation type="journal article" date="2023" name="G3 (Bethesda)">
        <title>A reference genome for the long-term kleptoplast-retaining sea slug Elysia crispata morphotype clarki.</title>
        <authorList>
            <person name="Eastman K.E."/>
            <person name="Pendleton A.L."/>
            <person name="Shaikh M.A."/>
            <person name="Suttiyut T."/>
            <person name="Ogas R."/>
            <person name="Tomko P."/>
            <person name="Gavelis G."/>
            <person name="Widhalm J.R."/>
            <person name="Wisecaver J.H."/>
        </authorList>
    </citation>
    <scope>NUCLEOTIDE SEQUENCE</scope>
    <source>
        <strain evidence="3">ECLA1</strain>
    </source>
</reference>